<dbReference type="Proteomes" id="UP000193200">
    <property type="component" value="Unassembled WGS sequence"/>
</dbReference>
<dbReference type="EMBL" id="FWFR01000001">
    <property type="protein sequence ID" value="SLN12655.1"/>
    <property type="molecule type" value="Genomic_DNA"/>
</dbReference>
<dbReference type="Pfam" id="PF01258">
    <property type="entry name" value="zf-dskA_traR"/>
    <property type="match status" value="1"/>
</dbReference>
<dbReference type="InterPro" id="IPR000962">
    <property type="entry name" value="Znf_DskA_TraR"/>
</dbReference>
<name>A0A1Y5RAP9_9PROT</name>
<keyword evidence="2" id="KW-0863">Zinc-finger</keyword>
<keyword evidence="7" id="KW-1185">Reference proteome</keyword>
<organism evidence="6 7">
    <name type="scientific">Oceanibacterium hippocampi</name>
    <dbReference type="NCBI Taxonomy" id="745714"/>
    <lineage>
        <taxon>Bacteria</taxon>
        <taxon>Pseudomonadati</taxon>
        <taxon>Pseudomonadota</taxon>
        <taxon>Alphaproteobacteria</taxon>
        <taxon>Sneathiellales</taxon>
        <taxon>Sneathiellaceae</taxon>
        <taxon>Oceanibacterium</taxon>
    </lineage>
</organism>
<dbReference type="RefSeq" id="WP_085881549.1">
    <property type="nucleotide sequence ID" value="NZ_FWFR01000001.1"/>
</dbReference>
<sequence length="118" mass="13083">MDAKAIEEYRRLLLARRAELEGLSASSSSSRAAVELDQSKVGRLSRMDALQGQAMAQATEERRRNERHRIEAALARMGEDEYGYCQRCGEEIAAARLRLDPATPLCVDCANSVARAEL</sequence>
<dbReference type="Gene3D" id="1.20.120.910">
    <property type="entry name" value="DksA, coiled-coil domain"/>
    <property type="match status" value="1"/>
</dbReference>
<feature type="domain" description="Zinc finger DksA/TraR C4-type" evidence="5">
    <location>
        <begin position="82"/>
        <end position="111"/>
    </location>
</feature>
<dbReference type="PANTHER" id="PTHR33823">
    <property type="entry name" value="RNA POLYMERASE-BINDING TRANSCRIPTION FACTOR DKSA-RELATED"/>
    <property type="match status" value="1"/>
</dbReference>
<dbReference type="OrthoDB" id="1121111at2"/>
<keyword evidence="1" id="KW-0479">Metal-binding</keyword>
<dbReference type="GO" id="GO:0008270">
    <property type="term" value="F:zinc ion binding"/>
    <property type="evidence" value="ECO:0007669"/>
    <property type="project" value="UniProtKB-KW"/>
</dbReference>
<keyword evidence="3" id="KW-0862">Zinc</keyword>
<evidence type="ECO:0000256" key="2">
    <source>
        <dbReference type="ARBA" id="ARBA00022771"/>
    </source>
</evidence>
<evidence type="ECO:0000256" key="3">
    <source>
        <dbReference type="ARBA" id="ARBA00022833"/>
    </source>
</evidence>
<evidence type="ECO:0000313" key="7">
    <source>
        <dbReference type="Proteomes" id="UP000193200"/>
    </source>
</evidence>
<evidence type="ECO:0000259" key="5">
    <source>
        <dbReference type="Pfam" id="PF01258"/>
    </source>
</evidence>
<dbReference type="AlphaFoldDB" id="A0A1Y5RAP9"/>
<protein>
    <submittedName>
        <fullName evidence="6">RNA polymerase-binding transcription factor DksA</fullName>
    </submittedName>
</protein>
<dbReference type="SUPFAM" id="SSF57716">
    <property type="entry name" value="Glucocorticoid receptor-like (DNA-binding domain)"/>
    <property type="match status" value="1"/>
</dbReference>
<dbReference type="InParanoid" id="A0A1Y5RAP9"/>
<evidence type="ECO:0000256" key="4">
    <source>
        <dbReference type="PROSITE-ProRule" id="PRU00510"/>
    </source>
</evidence>
<dbReference type="PROSITE" id="PS51128">
    <property type="entry name" value="ZF_DKSA_2"/>
    <property type="match status" value="1"/>
</dbReference>
<evidence type="ECO:0000313" key="6">
    <source>
        <dbReference type="EMBL" id="SLN12655.1"/>
    </source>
</evidence>
<proteinExistence type="predicted"/>
<feature type="zinc finger region" description="dksA C4-type" evidence="4">
    <location>
        <begin position="85"/>
        <end position="109"/>
    </location>
</feature>
<gene>
    <name evidence="6" type="primary">dksA_1</name>
    <name evidence="6" type="ORF">OCH7691_00183</name>
</gene>
<reference evidence="6 7" key="1">
    <citation type="submission" date="2017-03" db="EMBL/GenBank/DDBJ databases">
        <authorList>
            <person name="Afonso C.L."/>
            <person name="Miller P.J."/>
            <person name="Scott M.A."/>
            <person name="Spackman E."/>
            <person name="Goraichik I."/>
            <person name="Dimitrov K.M."/>
            <person name="Suarez D.L."/>
            <person name="Swayne D.E."/>
        </authorList>
    </citation>
    <scope>NUCLEOTIDE SEQUENCE [LARGE SCALE GENOMIC DNA]</scope>
    <source>
        <strain evidence="6 7">CECT 7691</strain>
    </source>
</reference>
<evidence type="ECO:0000256" key="1">
    <source>
        <dbReference type="ARBA" id="ARBA00022723"/>
    </source>
</evidence>
<accession>A0A1Y5RAP9</accession>